<evidence type="ECO:0000259" key="1">
    <source>
        <dbReference type="Pfam" id="PF00174"/>
    </source>
</evidence>
<dbReference type="OrthoDB" id="9576at2157"/>
<name>A0A8T4GY82_9EURY</name>
<comment type="caution">
    <text evidence="2">The sequence shown here is derived from an EMBL/GenBank/DDBJ whole genome shotgun (WGS) entry which is preliminary data.</text>
</comment>
<proteinExistence type="predicted"/>
<dbReference type="AlphaFoldDB" id="A0A8T4GY82"/>
<evidence type="ECO:0000313" key="2">
    <source>
        <dbReference type="EMBL" id="MBP1987380.1"/>
    </source>
</evidence>
<keyword evidence="3" id="KW-1185">Reference proteome</keyword>
<dbReference type="EMBL" id="JAGGLC010000003">
    <property type="protein sequence ID" value="MBP1987380.1"/>
    <property type="molecule type" value="Genomic_DNA"/>
</dbReference>
<dbReference type="PANTHER" id="PTHR43032">
    <property type="entry name" value="PROTEIN-METHIONINE-SULFOXIDE REDUCTASE"/>
    <property type="match status" value="1"/>
</dbReference>
<feature type="domain" description="Oxidoreductase molybdopterin-binding" evidence="1">
    <location>
        <begin position="8"/>
        <end position="150"/>
    </location>
</feature>
<dbReference type="SUPFAM" id="SSF56524">
    <property type="entry name" value="Oxidoreductase molybdopterin-binding domain"/>
    <property type="match status" value="1"/>
</dbReference>
<evidence type="ECO:0000313" key="3">
    <source>
        <dbReference type="Proteomes" id="UP000823736"/>
    </source>
</evidence>
<protein>
    <submittedName>
        <fullName evidence="2">DMSO/TMAO reductase YedYZ molybdopterin-dependent catalytic subunit</fullName>
    </submittedName>
</protein>
<dbReference type="RefSeq" id="WP_209491634.1">
    <property type="nucleotide sequence ID" value="NZ_JAGGLC010000003.1"/>
</dbReference>
<dbReference type="Gene3D" id="3.90.420.10">
    <property type="entry name" value="Oxidoreductase, molybdopterin-binding domain"/>
    <property type="match status" value="1"/>
</dbReference>
<gene>
    <name evidence="2" type="ORF">J2753_001878</name>
</gene>
<dbReference type="PANTHER" id="PTHR43032:SF4">
    <property type="entry name" value="OXIDOREDUCTASE MOLYBDOPTERIN-BINDING DOMAIN-CONTAINING PROTEIN"/>
    <property type="match status" value="1"/>
</dbReference>
<dbReference type="InterPro" id="IPR036374">
    <property type="entry name" value="OxRdtase_Mopterin-bd_sf"/>
</dbReference>
<dbReference type="Pfam" id="PF00174">
    <property type="entry name" value="Oxidored_molyb"/>
    <property type="match status" value="1"/>
</dbReference>
<reference evidence="2" key="1">
    <citation type="submission" date="2021-03" db="EMBL/GenBank/DDBJ databases">
        <title>Genomic Encyclopedia of Type Strains, Phase IV (KMG-IV): sequencing the most valuable type-strain genomes for metagenomic binning, comparative biology and taxonomic classification.</title>
        <authorList>
            <person name="Goeker M."/>
        </authorList>
    </citation>
    <scope>NUCLEOTIDE SEQUENCE</scope>
    <source>
        <strain evidence="2">DSM 26232</strain>
    </source>
</reference>
<dbReference type="Proteomes" id="UP000823736">
    <property type="component" value="Unassembled WGS sequence"/>
</dbReference>
<sequence length="163" mass="17809">MDGLPRYDVPDEVTTDDWALTIRGSVRRPRAFDAADLAALPNETFAEDFDCEAGWTAAGLSWRDVRVADLLERVEPTPESQYALVHAMDGEYACAFPLERIESAVLALELDGEPLPTEHGGPARLIPTGDGDCWESVKWVDSIAITAEPPADTAREIALGRIE</sequence>
<accession>A0A8T4GY82</accession>
<organism evidence="2 3">
    <name type="scientific">Halolamina salifodinae</name>
    <dbReference type="NCBI Taxonomy" id="1202767"/>
    <lineage>
        <taxon>Archaea</taxon>
        <taxon>Methanobacteriati</taxon>
        <taxon>Methanobacteriota</taxon>
        <taxon>Stenosarchaea group</taxon>
        <taxon>Halobacteria</taxon>
        <taxon>Halobacteriales</taxon>
        <taxon>Haloferacaceae</taxon>
    </lineage>
</organism>
<dbReference type="InterPro" id="IPR000572">
    <property type="entry name" value="OxRdtase_Mopterin-bd_dom"/>
</dbReference>